<feature type="active site" description="Nucleophile" evidence="4">
    <location>
        <position position="58"/>
    </location>
</feature>
<keyword evidence="8" id="KW-1185">Reference proteome</keyword>
<dbReference type="Gene3D" id="3.40.1090.10">
    <property type="entry name" value="Cytosolic phospholipase A2 catalytic domain"/>
    <property type="match status" value="2"/>
</dbReference>
<feature type="short sequence motif" description="GXSXG" evidence="4">
    <location>
        <begin position="56"/>
        <end position="60"/>
    </location>
</feature>
<evidence type="ECO:0000256" key="5">
    <source>
        <dbReference type="SAM" id="MobiDB-lite"/>
    </source>
</evidence>
<keyword evidence="2 4" id="KW-0442">Lipid degradation</keyword>
<accession>A0A4R0X5N5</accession>
<gene>
    <name evidence="7" type="ORF">BZM27_34920</name>
</gene>
<feature type="active site" description="Proton acceptor" evidence="4">
    <location>
        <position position="227"/>
    </location>
</feature>
<dbReference type="GO" id="GO:0016787">
    <property type="term" value="F:hydrolase activity"/>
    <property type="evidence" value="ECO:0007669"/>
    <property type="project" value="UniProtKB-UniRule"/>
</dbReference>
<feature type="short sequence motif" description="DGA/G" evidence="4">
    <location>
        <begin position="227"/>
        <end position="229"/>
    </location>
</feature>
<feature type="compositionally biased region" description="Basic and acidic residues" evidence="5">
    <location>
        <begin position="399"/>
        <end position="410"/>
    </location>
</feature>
<feature type="region of interest" description="Disordered" evidence="5">
    <location>
        <begin position="391"/>
        <end position="417"/>
    </location>
</feature>
<feature type="short sequence motif" description="GXGXXG" evidence="4">
    <location>
        <begin position="29"/>
        <end position="34"/>
    </location>
</feature>
<evidence type="ECO:0000313" key="7">
    <source>
        <dbReference type="EMBL" id="TCG05264.1"/>
    </source>
</evidence>
<protein>
    <recommendedName>
        <fullName evidence="6">PNPLA domain-containing protein</fullName>
    </recommendedName>
</protein>
<dbReference type="InterPro" id="IPR016035">
    <property type="entry name" value="Acyl_Trfase/lysoPLipase"/>
</dbReference>
<name>A0A4R0X5N5_9BURK</name>
<dbReference type="AlphaFoldDB" id="A0A4R0X5N5"/>
<dbReference type="GO" id="GO:0016042">
    <property type="term" value="P:lipid catabolic process"/>
    <property type="evidence" value="ECO:0007669"/>
    <property type="project" value="UniProtKB-UniRule"/>
</dbReference>
<evidence type="ECO:0000313" key="8">
    <source>
        <dbReference type="Proteomes" id="UP000294200"/>
    </source>
</evidence>
<dbReference type="PANTHER" id="PTHR14226:SF57">
    <property type="entry name" value="BLR7027 PROTEIN"/>
    <property type="match status" value="1"/>
</dbReference>
<dbReference type="PROSITE" id="PS51635">
    <property type="entry name" value="PNPLA"/>
    <property type="match status" value="1"/>
</dbReference>
<evidence type="ECO:0000256" key="2">
    <source>
        <dbReference type="ARBA" id="ARBA00022963"/>
    </source>
</evidence>
<dbReference type="Pfam" id="PF01734">
    <property type="entry name" value="Patatin"/>
    <property type="match status" value="1"/>
</dbReference>
<dbReference type="EMBL" id="MWML01000180">
    <property type="protein sequence ID" value="TCG05264.1"/>
    <property type="molecule type" value="Genomic_DNA"/>
</dbReference>
<dbReference type="PANTHER" id="PTHR14226">
    <property type="entry name" value="NEUROPATHY TARGET ESTERASE/SWISS CHEESE D.MELANOGASTER"/>
    <property type="match status" value="1"/>
</dbReference>
<organism evidence="7 8">
    <name type="scientific">Paraburkholderia steynii</name>
    <dbReference type="NCBI Taxonomy" id="1245441"/>
    <lineage>
        <taxon>Bacteria</taxon>
        <taxon>Pseudomonadati</taxon>
        <taxon>Pseudomonadota</taxon>
        <taxon>Betaproteobacteria</taxon>
        <taxon>Burkholderiales</taxon>
        <taxon>Burkholderiaceae</taxon>
        <taxon>Paraburkholderia</taxon>
    </lineage>
</organism>
<reference evidence="7 8" key="1">
    <citation type="submission" date="2017-02" db="EMBL/GenBank/DDBJ databases">
        <title>Paraburkholderia sophoroidis sp. nov. and Paraburkholderia steynii sp. nov. rhizobial symbionts of the fynbos legume Hypocalyptus sophoroides.</title>
        <authorList>
            <person name="Steenkamp E.T."/>
            <person name="Beukes C.W."/>
            <person name="Van Zyl E."/>
            <person name="Avontuur J."/>
            <person name="Chan W.Y."/>
            <person name="Hassen A."/>
            <person name="Palmer M."/>
            <person name="Mthombeni L."/>
            <person name="Phalane F."/>
            <person name="Sereme K."/>
            <person name="Venter S.N."/>
        </authorList>
    </citation>
    <scope>NUCLEOTIDE SEQUENCE [LARGE SCALE GENOMIC DNA]</scope>
    <source>
        <strain evidence="7 8">HC1.1ba</strain>
    </source>
</reference>
<keyword evidence="3 4" id="KW-0443">Lipid metabolism</keyword>
<sequence length="417" mass="46166">MRSDTKKVIPQPEPFVLPRYDEIALVLQGGGALGSYQAGVIEGLAEAKVEPHWIAGVSIGALNTAIIAGNAPENRVAALRGFWNAICHPLDWVGSVSAWTLPGLGLHDLSRKWASMWAAGRALTEGQPGFFAPRFPLPMAGLGKLDPSRVSYYDTAALRATLLQYADFDRINDGAIRVSVGAVNVRTGNLTYFDNRKMRLEPEHFMASGALPPGFPAVEIDGEYYWDGGLVSNTPLTEVLRDSDHKDTLVFQVDLWSARGNAPGDFPDISERAKDIQYSSRTRAITNMLAERQKHARFIKELLEHVPTSVVKADPLFCLAQQAADGSAINVVHLIYKNKPYEGHYKDYEFSMDTMLEHWQSGLDDIRDSFSHREWFDVPSRELGFVTHDVHRPAGSVPESDKQPVETELGKRRKAAA</sequence>
<evidence type="ECO:0000259" key="6">
    <source>
        <dbReference type="PROSITE" id="PS51635"/>
    </source>
</evidence>
<dbReference type="SUPFAM" id="SSF52151">
    <property type="entry name" value="FabD/lysophospholipase-like"/>
    <property type="match status" value="1"/>
</dbReference>
<dbReference type="CDD" id="cd07209">
    <property type="entry name" value="Pat_hypo_Ecoli_Z1214_like"/>
    <property type="match status" value="1"/>
</dbReference>
<comment type="caution">
    <text evidence="7">The sequence shown here is derived from an EMBL/GenBank/DDBJ whole genome shotgun (WGS) entry which is preliminary data.</text>
</comment>
<feature type="domain" description="PNPLA" evidence="6">
    <location>
        <begin position="25"/>
        <end position="240"/>
    </location>
</feature>
<keyword evidence="1 4" id="KW-0378">Hydrolase</keyword>
<dbReference type="InterPro" id="IPR002641">
    <property type="entry name" value="PNPLA_dom"/>
</dbReference>
<dbReference type="InterPro" id="IPR050301">
    <property type="entry name" value="NTE"/>
</dbReference>
<evidence type="ECO:0000256" key="1">
    <source>
        <dbReference type="ARBA" id="ARBA00022801"/>
    </source>
</evidence>
<evidence type="ECO:0000256" key="3">
    <source>
        <dbReference type="ARBA" id="ARBA00023098"/>
    </source>
</evidence>
<proteinExistence type="predicted"/>
<dbReference type="InterPro" id="IPR021095">
    <property type="entry name" value="DUF3734"/>
</dbReference>
<evidence type="ECO:0000256" key="4">
    <source>
        <dbReference type="PROSITE-ProRule" id="PRU01161"/>
    </source>
</evidence>
<dbReference type="Pfam" id="PF12536">
    <property type="entry name" value="DUF3734"/>
    <property type="match status" value="1"/>
</dbReference>
<dbReference type="Proteomes" id="UP000294200">
    <property type="component" value="Unassembled WGS sequence"/>
</dbReference>